<feature type="compositionally biased region" description="Acidic residues" evidence="1">
    <location>
        <begin position="295"/>
        <end position="309"/>
    </location>
</feature>
<dbReference type="EMBL" id="KZ308864">
    <property type="protein sequence ID" value="KAG8235007.1"/>
    <property type="molecule type" value="Genomic_DNA"/>
</dbReference>
<feature type="region of interest" description="Disordered" evidence="1">
    <location>
        <begin position="275"/>
        <end position="317"/>
    </location>
</feature>
<organism evidence="3 4">
    <name type="scientific">Ladona fulva</name>
    <name type="common">Scarce chaser dragonfly</name>
    <name type="synonym">Libellula fulva</name>
    <dbReference type="NCBI Taxonomy" id="123851"/>
    <lineage>
        <taxon>Eukaryota</taxon>
        <taxon>Metazoa</taxon>
        <taxon>Ecdysozoa</taxon>
        <taxon>Arthropoda</taxon>
        <taxon>Hexapoda</taxon>
        <taxon>Insecta</taxon>
        <taxon>Pterygota</taxon>
        <taxon>Palaeoptera</taxon>
        <taxon>Odonata</taxon>
        <taxon>Epiprocta</taxon>
        <taxon>Anisoptera</taxon>
        <taxon>Libelluloidea</taxon>
        <taxon>Libellulidae</taxon>
        <taxon>Ladona</taxon>
    </lineage>
</organism>
<proteinExistence type="predicted"/>
<reference evidence="3" key="2">
    <citation type="submission" date="2017-10" db="EMBL/GenBank/DDBJ databases">
        <title>Ladona fulva Genome sequencing and assembly.</title>
        <authorList>
            <person name="Murali S."/>
            <person name="Richards S."/>
            <person name="Bandaranaike D."/>
            <person name="Bellair M."/>
            <person name="Blankenburg K."/>
            <person name="Chao H."/>
            <person name="Dinh H."/>
            <person name="Doddapaneni H."/>
            <person name="Dugan-Rocha S."/>
            <person name="Elkadiri S."/>
            <person name="Gnanaolivu R."/>
            <person name="Hernandez B."/>
            <person name="Skinner E."/>
            <person name="Javaid M."/>
            <person name="Lee S."/>
            <person name="Li M."/>
            <person name="Ming W."/>
            <person name="Munidasa M."/>
            <person name="Muniz J."/>
            <person name="Nguyen L."/>
            <person name="Hughes D."/>
            <person name="Osuji N."/>
            <person name="Pu L.-L."/>
            <person name="Puazo M."/>
            <person name="Qu C."/>
            <person name="Quiroz J."/>
            <person name="Raj R."/>
            <person name="Weissenberger G."/>
            <person name="Xin Y."/>
            <person name="Zou X."/>
            <person name="Han Y."/>
            <person name="Worley K."/>
            <person name="Muzny D."/>
            <person name="Gibbs R."/>
        </authorList>
    </citation>
    <scope>NUCLEOTIDE SEQUENCE</scope>
    <source>
        <strain evidence="3">Sampled in the wild</strain>
    </source>
</reference>
<accession>A0A8K0KHA4</accession>
<dbReference type="Gene3D" id="2.30.29.30">
    <property type="entry name" value="Pleckstrin-homology domain (PH domain)/Phosphotyrosine-binding domain (PTB)"/>
    <property type="match status" value="1"/>
</dbReference>
<feature type="region of interest" description="Disordered" evidence="1">
    <location>
        <begin position="64"/>
        <end position="84"/>
    </location>
</feature>
<dbReference type="AlphaFoldDB" id="A0A8K0KHA4"/>
<dbReference type="PROSITE" id="PS50003">
    <property type="entry name" value="PH_DOMAIN"/>
    <property type="match status" value="1"/>
</dbReference>
<sequence>MMRGVRRGCVRLKGAVIGIDDEDASTFTVTVDGKTFHFQAKHPEERERWIRAMEDTILRHAPHYHHRNQNQRHNSTPPQSYSHPYHSARKEVEVTAPTIQDFDKKVVEADTFLQILIDQVQALESRIEKLESPEEKQKLVAIYDIANVGDMNDESNQTNLSENINAGVIISGVQTGIEVGAECIEGAASVPQMMSREFYNTAHPVNGIYQAAAPSISMSNQPSQDFVPSISSMSITGENGNSATGDSAGVRITDLGRLKQPPGLMENSKDQLLSHLQPAPGVGFGIPETSYSSSEGEEDEDDDFYDADDYGSVSSPT</sequence>
<dbReference type="Proteomes" id="UP000792457">
    <property type="component" value="Unassembled WGS sequence"/>
</dbReference>
<evidence type="ECO:0000259" key="2">
    <source>
        <dbReference type="PROSITE" id="PS50003"/>
    </source>
</evidence>
<feature type="domain" description="PH" evidence="2">
    <location>
        <begin position="1"/>
        <end position="58"/>
    </location>
</feature>
<evidence type="ECO:0000313" key="4">
    <source>
        <dbReference type="Proteomes" id="UP000792457"/>
    </source>
</evidence>
<comment type="caution">
    <text evidence="3">The sequence shown here is derived from an EMBL/GenBank/DDBJ whole genome shotgun (WGS) entry which is preliminary data.</text>
</comment>
<protein>
    <recommendedName>
        <fullName evidence="2">PH domain-containing protein</fullName>
    </recommendedName>
</protein>
<dbReference type="InterPro" id="IPR011993">
    <property type="entry name" value="PH-like_dom_sf"/>
</dbReference>
<dbReference type="SUPFAM" id="SSF50729">
    <property type="entry name" value="PH domain-like"/>
    <property type="match status" value="1"/>
</dbReference>
<gene>
    <name evidence="3" type="ORF">J437_LFUL015423</name>
</gene>
<evidence type="ECO:0000313" key="3">
    <source>
        <dbReference type="EMBL" id="KAG8235007.1"/>
    </source>
</evidence>
<reference evidence="3" key="1">
    <citation type="submission" date="2013-04" db="EMBL/GenBank/DDBJ databases">
        <authorList>
            <person name="Qu J."/>
            <person name="Murali S.C."/>
            <person name="Bandaranaike D."/>
            <person name="Bellair M."/>
            <person name="Blankenburg K."/>
            <person name="Chao H."/>
            <person name="Dinh H."/>
            <person name="Doddapaneni H."/>
            <person name="Downs B."/>
            <person name="Dugan-Rocha S."/>
            <person name="Elkadiri S."/>
            <person name="Gnanaolivu R.D."/>
            <person name="Hernandez B."/>
            <person name="Javaid M."/>
            <person name="Jayaseelan J.C."/>
            <person name="Lee S."/>
            <person name="Li M."/>
            <person name="Ming W."/>
            <person name="Munidasa M."/>
            <person name="Muniz J."/>
            <person name="Nguyen L."/>
            <person name="Ongeri F."/>
            <person name="Osuji N."/>
            <person name="Pu L.-L."/>
            <person name="Puazo M."/>
            <person name="Qu C."/>
            <person name="Quiroz J."/>
            <person name="Raj R."/>
            <person name="Weissenberger G."/>
            <person name="Xin Y."/>
            <person name="Zou X."/>
            <person name="Han Y."/>
            <person name="Richards S."/>
            <person name="Worley K."/>
            <person name="Muzny D."/>
            <person name="Gibbs R."/>
        </authorList>
    </citation>
    <scope>NUCLEOTIDE SEQUENCE</scope>
    <source>
        <strain evidence="3">Sampled in the wild</strain>
    </source>
</reference>
<keyword evidence="4" id="KW-1185">Reference proteome</keyword>
<evidence type="ECO:0000256" key="1">
    <source>
        <dbReference type="SAM" id="MobiDB-lite"/>
    </source>
</evidence>
<name>A0A8K0KHA4_LADFU</name>
<dbReference type="OrthoDB" id="14833at2759"/>
<dbReference type="InterPro" id="IPR001849">
    <property type="entry name" value="PH_domain"/>
</dbReference>